<dbReference type="InterPro" id="IPR050188">
    <property type="entry name" value="RluA_PseudoU_synthase"/>
</dbReference>
<evidence type="ECO:0000313" key="5">
    <source>
        <dbReference type="Proteomes" id="UP000265515"/>
    </source>
</evidence>
<feature type="domain" description="Pseudouridine synthase RsuA/RluA-like" evidence="3">
    <location>
        <begin position="11"/>
        <end position="164"/>
    </location>
</feature>
<name>A0A388K4C4_CHABU</name>
<dbReference type="SUPFAM" id="SSF55120">
    <property type="entry name" value="Pseudouridine synthase"/>
    <property type="match status" value="1"/>
</dbReference>
<dbReference type="Gramene" id="GBG64859">
    <property type="protein sequence ID" value="GBG64859"/>
    <property type="gene ID" value="CBR_g48327"/>
</dbReference>
<dbReference type="PANTHER" id="PTHR21600">
    <property type="entry name" value="MITOCHONDRIAL RNA PSEUDOURIDINE SYNTHASE"/>
    <property type="match status" value="1"/>
</dbReference>
<dbReference type="InterPro" id="IPR020103">
    <property type="entry name" value="PsdUridine_synth_cat_dom_sf"/>
</dbReference>
<proteinExistence type="predicted"/>
<dbReference type="InterPro" id="IPR006224">
    <property type="entry name" value="PsdUridine_synth_RluA-like_CS"/>
</dbReference>
<dbReference type="Pfam" id="PF00849">
    <property type="entry name" value="PseudoU_synth_2"/>
    <property type="match status" value="1"/>
</dbReference>
<dbReference type="AlphaFoldDB" id="A0A388K4C4"/>
<evidence type="ECO:0000256" key="2">
    <source>
        <dbReference type="SAM" id="MobiDB-lite"/>
    </source>
</evidence>
<dbReference type="EMBL" id="BFEA01000055">
    <property type="protein sequence ID" value="GBG64859.1"/>
    <property type="molecule type" value="Genomic_DNA"/>
</dbReference>
<dbReference type="GO" id="GO:0003723">
    <property type="term" value="F:RNA binding"/>
    <property type="evidence" value="ECO:0007669"/>
    <property type="project" value="InterPro"/>
</dbReference>
<sequence>MSFVHVVHSCGQYRKNTVMGILQAEENLGPLFPIHRLDRLVSGLLIFARNSSAAERFRKDVQGGKVEKEYFARVIGVFPEEEVEVSAPVLYDPKEGHSIVETEIPEDDPRHRQRQARKDQILSNGAKCKDARTRFKRRSTDGETSIVSCMPLTGRTHQIRVHLQYLGHPIANDALYLRSDIDNPLRKRSHARTNADMAAKKAFAGGESAVVSRTEMPARHAPYEGVSGSPKPIIETSESQTYMAPAALSTNKDDGVMEGSRSVPGICVDVPSKSQGVGEKDDVPRVQAEKLEETERQKSANLHEVRGMSAGADLRSMERQGGAEVESYDGNVIAEESSANARQGNTCTSSISLDMKATEESGVRVEVKLEETSNASLPLSGSAVVLEDKSQKQNSGSSSACTSFDRLQQSALPVLSSHMSGQELQADDRTQAVASRAVESSETSVAVHQTTDSSGESRSRNNCSGSAHTQNVGITQEEQGEPGHEHNAETRKLRNGTIDAFAFQLDPLCTHCPSLAPSGYEEELEGLWLHCTRYAGPSWSYQCPLPSWAL</sequence>
<dbReference type="Proteomes" id="UP000265515">
    <property type="component" value="Unassembled WGS sequence"/>
</dbReference>
<dbReference type="InterPro" id="IPR006145">
    <property type="entry name" value="PsdUridine_synth_RsuA/RluA"/>
</dbReference>
<dbReference type="OMA" id="RAGMCIR"/>
<comment type="catalytic activity">
    <reaction evidence="1">
        <text>a uridine in RNA = a pseudouridine in RNA</text>
        <dbReference type="Rhea" id="RHEA:48348"/>
        <dbReference type="Rhea" id="RHEA-COMP:12068"/>
        <dbReference type="Rhea" id="RHEA-COMP:12069"/>
        <dbReference type="ChEBI" id="CHEBI:65314"/>
        <dbReference type="ChEBI" id="CHEBI:65315"/>
    </reaction>
</comment>
<dbReference type="STRING" id="69332.A0A388K4C4"/>
<feature type="compositionally biased region" description="Polar residues" evidence="2">
    <location>
        <begin position="438"/>
        <end position="477"/>
    </location>
</feature>
<keyword evidence="5" id="KW-1185">Reference proteome</keyword>
<dbReference type="GO" id="GO:0009982">
    <property type="term" value="F:pseudouridine synthase activity"/>
    <property type="evidence" value="ECO:0007669"/>
    <property type="project" value="InterPro"/>
</dbReference>
<dbReference type="OrthoDB" id="424794at2759"/>
<dbReference type="PANTHER" id="PTHR21600:SF40">
    <property type="entry name" value="PSEUDOURIDYLATE SYNTHASE RPUSD2"/>
    <property type="match status" value="1"/>
</dbReference>
<dbReference type="Gene3D" id="3.30.2350.10">
    <property type="entry name" value="Pseudouridine synthase"/>
    <property type="match status" value="1"/>
</dbReference>
<accession>A0A388K4C4</accession>
<dbReference type="PROSITE" id="PS01129">
    <property type="entry name" value="PSI_RLU"/>
    <property type="match status" value="1"/>
</dbReference>
<evidence type="ECO:0000313" key="4">
    <source>
        <dbReference type="EMBL" id="GBG64859.1"/>
    </source>
</evidence>
<dbReference type="GO" id="GO:0000455">
    <property type="term" value="P:enzyme-directed rRNA pseudouridine synthesis"/>
    <property type="evidence" value="ECO:0007669"/>
    <property type="project" value="TreeGrafter"/>
</dbReference>
<evidence type="ECO:0000256" key="1">
    <source>
        <dbReference type="ARBA" id="ARBA00000073"/>
    </source>
</evidence>
<gene>
    <name evidence="4" type="ORF">CBR_g48327</name>
</gene>
<evidence type="ECO:0000259" key="3">
    <source>
        <dbReference type="Pfam" id="PF00849"/>
    </source>
</evidence>
<reference evidence="4 5" key="1">
    <citation type="journal article" date="2018" name="Cell">
        <title>The Chara Genome: Secondary Complexity and Implications for Plant Terrestrialization.</title>
        <authorList>
            <person name="Nishiyama T."/>
            <person name="Sakayama H."/>
            <person name="Vries J.D."/>
            <person name="Buschmann H."/>
            <person name="Saint-Marcoux D."/>
            <person name="Ullrich K.K."/>
            <person name="Haas F.B."/>
            <person name="Vanderstraeten L."/>
            <person name="Becker D."/>
            <person name="Lang D."/>
            <person name="Vosolsobe S."/>
            <person name="Rombauts S."/>
            <person name="Wilhelmsson P.K.I."/>
            <person name="Janitza P."/>
            <person name="Kern R."/>
            <person name="Heyl A."/>
            <person name="Rumpler F."/>
            <person name="Villalobos L.I.A.C."/>
            <person name="Clay J.M."/>
            <person name="Skokan R."/>
            <person name="Toyoda A."/>
            <person name="Suzuki Y."/>
            <person name="Kagoshima H."/>
            <person name="Schijlen E."/>
            <person name="Tajeshwar N."/>
            <person name="Catarino B."/>
            <person name="Hetherington A.J."/>
            <person name="Saltykova A."/>
            <person name="Bonnot C."/>
            <person name="Breuninger H."/>
            <person name="Symeonidi A."/>
            <person name="Radhakrishnan G.V."/>
            <person name="Van Nieuwerburgh F."/>
            <person name="Deforce D."/>
            <person name="Chang C."/>
            <person name="Karol K.G."/>
            <person name="Hedrich R."/>
            <person name="Ulvskov P."/>
            <person name="Glockner G."/>
            <person name="Delwiche C.F."/>
            <person name="Petrasek J."/>
            <person name="Van de Peer Y."/>
            <person name="Friml J."/>
            <person name="Beilby M."/>
            <person name="Dolan L."/>
            <person name="Kohara Y."/>
            <person name="Sugano S."/>
            <person name="Fujiyama A."/>
            <person name="Delaux P.-M."/>
            <person name="Quint M."/>
            <person name="TheiBen G."/>
            <person name="Hagemann M."/>
            <person name="Harholt J."/>
            <person name="Dunand C."/>
            <person name="Zachgo S."/>
            <person name="Langdale J."/>
            <person name="Maumus F."/>
            <person name="Straeten D.V.D."/>
            <person name="Gould S.B."/>
            <person name="Rensing S.A."/>
        </authorList>
    </citation>
    <scope>NUCLEOTIDE SEQUENCE [LARGE SCALE GENOMIC DNA]</scope>
    <source>
        <strain evidence="4 5">S276</strain>
    </source>
</reference>
<organism evidence="4 5">
    <name type="scientific">Chara braunii</name>
    <name type="common">Braun's stonewort</name>
    <dbReference type="NCBI Taxonomy" id="69332"/>
    <lineage>
        <taxon>Eukaryota</taxon>
        <taxon>Viridiplantae</taxon>
        <taxon>Streptophyta</taxon>
        <taxon>Charophyceae</taxon>
        <taxon>Charales</taxon>
        <taxon>Characeae</taxon>
        <taxon>Chara</taxon>
    </lineage>
</organism>
<protein>
    <recommendedName>
        <fullName evidence="3">Pseudouridine synthase RsuA/RluA-like domain-containing protein</fullName>
    </recommendedName>
</protein>
<comment type="caution">
    <text evidence="4">The sequence shown here is derived from an EMBL/GenBank/DDBJ whole genome shotgun (WGS) entry which is preliminary data.</text>
</comment>
<feature type="region of interest" description="Disordered" evidence="2">
    <location>
        <begin position="418"/>
        <end position="487"/>
    </location>
</feature>